<evidence type="ECO:0000256" key="6">
    <source>
        <dbReference type="HAMAP-Rule" id="MF_01926"/>
    </source>
</evidence>
<reference evidence="7 8" key="1">
    <citation type="submission" date="2023-07" db="EMBL/GenBank/DDBJ databases">
        <title>Genomic Encyclopedia of Type Strains, Phase IV (KMG-IV): sequencing the most valuable type-strain genomes for metagenomic binning, comparative biology and taxonomic classification.</title>
        <authorList>
            <person name="Goeker M."/>
        </authorList>
    </citation>
    <scope>NUCLEOTIDE SEQUENCE [LARGE SCALE GENOMIC DNA]</scope>
    <source>
        <strain evidence="7 8">DSM 9768</strain>
    </source>
</reference>
<gene>
    <name evidence="6" type="primary">purS</name>
    <name evidence="7" type="ORF">J2S74_001442</name>
</gene>
<dbReference type="EMBL" id="JAUSUG010000004">
    <property type="protein sequence ID" value="MDQ0254069.1"/>
    <property type="molecule type" value="Genomic_DNA"/>
</dbReference>
<keyword evidence="1 6" id="KW-0963">Cytoplasm</keyword>
<protein>
    <recommendedName>
        <fullName evidence="6">Phosphoribosylformylglycinamidine synthase subunit PurS</fullName>
        <shortName evidence="6">FGAM synthase</shortName>
        <ecNumber evidence="6">6.3.5.3</ecNumber>
    </recommendedName>
    <alternativeName>
        <fullName evidence="6">Formylglycinamide ribonucleotide amidotransferase subunit III</fullName>
        <shortName evidence="6">FGAR amidotransferase III</shortName>
        <shortName evidence="6">FGAR-AT III</shortName>
    </alternativeName>
    <alternativeName>
        <fullName evidence="6">Phosphoribosylformylglycinamidine synthase subunit III</fullName>
    </alternativeName>
</protein>
<dbReference type="NCBIfam" id="NF004630">
    <property type="entry name" value="PRK05974.1"/>
    <property type="match status" value="1"/>
</dbReference>
<dbReference type="Proteomes" id="UP001230005">
    <property type="component" value="Unassembled WGS sequence"/>
</dbReference>
<comment type="similarity">
    <text evidence="6">Belongs to the PurS family.</text>
</comment>
<keyword evidence="5 6" id="KW-0067">ATP-binding</keyword>
<comment type="caution">
    <text evidence="7">The sequence shown here is derived from an EMBL/GenBank/DDBJ whole genome shotgun (WGS) entry which is preliminary data.</text>
</comment>
<dbReference type="GO" id="GO:0004642">
    <property type="term" value="F:phosphoribosylformylglycinamidine synthase activity"/>
    <property type="evidence" value="ECO:0007669"/>
    <property type="project" value="UniProtKB-EC"/>
</dbReference>
<evidence type="ECO:0000313" key="8">
    <source>
        <dbReference type="Proteomes" id="UP001230005"/>
    </source>
</evidence>
<dbReference type="Gene3D" id="3.30.1280.10">
    <property type="entry name" value="Phosphoribosylformylglycinamidine synthase subunit PurS"/>
    <property type="match status" value="1"/>
</dbReference>
<keyword evidence="3 6" id="KW-0547">Nucleotide-binding</keyword>
<comment type="pathway">
    <text evidence="6">Purine metabolism; IMP biosynthesis via de novo pathway; 5-amino-1-(5-phospho-D-ribosyl)imidazole from N(2)-formyl-N(1)-(5-phospho-D-ribosyl)glycinamide: step 1/2.</text>
</comment>
<dbReference type="EC" id="6.3.5.3" evidence="6"/>
<evidence type="ECO:0000256" key="4">
    <source>
        <dbReference type="ARBA" id="ARBA00022755"/>
    </source>
</evidence>
<organism evidence="7 8">
    <name type="scientific">Evansella vedderi</name>
    <dbReference type="NCBI Taxonomy" id="38282"/>
    <lineage>
        <taxon>Bacteria</taxon>
        <taxon>Bacillati</taxon>
        <taxon>Bacillota</taxon>
        <taxon>Bacilli</taxon>
        <taxon>Bacillales</taxon>
        <taxon>Bacillaceae</taxon>
        <taxon>Evansella</taxon>
    </lineage>
</organism>
<comment type="function">
    <text evidence="6">Part of the phosphoribosylformylglycinamidine synthase complex involved in the purines biosynthetic pathway. Catalyzes the ATP-dependent conversion of formylglycinamide ribonucleotide (FGAR) and glutamine to yield formylglycinamidine ribonucleotide (FGAM) and glutamate. The FGAM synthase complex is composed of three subunits. PurQ produces an ammonia molecule by converting glutamine to glutamate. PurL transfers the ammonia molecule to FGAR to form FGAM in an ATP-dependent manner. PurS interacts with PurQ and PurL and is thought to assist in the transfer of the ammonia molecule from PurQ to PurL.</text>
</comment>
<proteinExistence type="inferred from homology"/>
<evidence type="ECO:0000256" key="1">
    <source>
        <dbReference type="ARBA" id="ARBA00022490"/>
    </source>
</evidence>
<keyword evidence="8" id="KW-1185">Reference proteome</keyword>
<dbReference type="NCBIfam" id="TIGR00302">
    <property type="entry name" value="phosphoribosylformylglycinamidine synthase subunit PurS"/>
    <property type="match status" value="1"/>
</dbReference>
<dbReference type="RefSeq" id="WP_307323507.1">
    <property type="nucleotide sequence ID" value="NZ_JAUSUG010000004.1"/>
</dbReference>
<evidence type="ECO:0000256" key="3">
    <source>
        <dbReference type="ARBA" id="ARBA00022741"/>
    </source>
</evidence>
<keyword evidence="2 6" id="KW-0436">Ligase</keyword>
<dbReference type="InterPro" id="IPR036604">
    <property type="entry name" value="PurS-like_sf"/>
</dbReference>
<accession>A0ABT9ZS70</accession>
<keyword evidence="4 6" id="KW-0658">Purine biosynthesis</keyword>
<comment type="subunit">
    <text evidence="6">Part of the FGAM synthase complex composed of 1 PurL, 1 PurQ and 2 PurS subunits.</text>
</comment>
<evidence type="ECO:0000313" key="7">
    <source>
        <dbReference type="EMBL" id="MDQ0254069.1"/>
    </source>
</evidence>
<dbReference type="PANTHER" id="PTHR34696">
    <property type="entry name" value="PHOSPHORIBOSYLFORMYLGLYCINAMIDINE SYNTHASE SUBUNIT PURS"/>
    <property type="match status" value="1"/>
</dbReference>
<dbReference type="PANTHER" id="PTHR34696:SF1">
    <property type="entry name" value="PHOSPHORIBOSYLFORMYLGLYCINAMIDINE SYNTHASE SUBUNIT PURS"/>
    <property type="match status" value="1"/>
</dbReference>
<dbReference type="InterPro" id="IPR003850">
    <property type="entry name" value="PurS"/>
</dbReference>
<comment type="subcellular location">
    <subcellularLocation>
        <location evidence="6">Cytoplasm</location>
    </subcellularLocation>
</comment>
<sequence length="85" mass="9423">MLYEVKVFISLKEAVLDPAGAAVKSSLHHLGFAGVEDVRIGKVMTLQIESTEDKIEAAVTEMCEKLLANPVIEDYRFEIEEVVSQ</sequence>
<dbReference type="HAMAP" id="MF_01926">
    <property type="entry name" value="PurS"/>
    <property type="match status" value="1"/>
</dbReference>
<dbReference type="Pfam" id="PF02700">
    <property type="entry name" value="PurS"/>
    <property type="match status" value="1"/>
</dbReference>
<evidence type="ECO:0000256" key="2">
    <source>
        <dbReference type="ARBA" id="ARBA00022598"/>
    </source>
</evidence>
<comment type="catalytic activity">
    <reaction evidence="6">
        <text>N(2)-formyl-N(1)-(5-phospho-beta-D-ribosyl)glycinamide + L-glutamine + ATP + H2O = 2-formamido-N(1)-(5-O-phospho-beta-D-ribosyl)acetamidine + L-glutamate + ADP + phosphate + H(+)</text>
        <dbReference type="Rhea" id="RHEA:17129"/>
        <dbReference type="ChEBI" id="CHEBI:15377"/>
        <dbReference type="ChEBI" id="CHEBI:15378"/>
        <dbReference type="ChEBI" id="CHEBI:29985"/>
        <dbReference type="ChEBI" id="CHEBI:30616"/>
        <dbReference type="ChEBI" id="CHEBI:43474"/>
        <dbReference type="ChEBI" id="CHEBI:58359"/>
        <dbReference type="ChEBI" id="CHEBI:147286"/>
        <dbReference type="ChEBI" id="CHEBI:147287"/>
        <dbReference type="ChEBI" id="CHEBI:456216"/>
        <dbReference type="EC" id="6.3.5.3"/>
    </reaction>
</comment>
<evidence type="ECO:0000256" key="5">
    <source>
        <dbReference type="ARBA" id="ARBA00022840"/>
    </source>
</evidence>
<dbReference type="SUPFAM" id="SSF82697">
    <property type="entry name" value="PurS-like"/>
    <property type="match status" value="1"/>
</dbReference>
<name>A0ABT9ZS70_9BACI</name>